<sequence>MNSYEMTTKHGQIIQYIEELEIGTRISVRKIAQALNVSEGTAYRAIKEAEGRGIVSTRERTGTVRIEKKEQQHIDKLTFEEIRSLVDGEVLGGTAGLDKTLNKFVIGAMQLEAMIRYIEPGNLLIVGNRNKAHHSALTLGAGVLITGGFDTPAEVRELADELALPVISCKYDTFTVAALLNRALSERMIKKQIILVGDIIRKDIPLTSIHQASTVGHLKKLIEESDHNRFPVVDDANKPVGMIIAKDIIGASDSERIEHLMSPNPITVMPHTSIATAGHMMVWEGIELIPVIDGEKKLIGVISRKDILKAMQSVHSQPQKGETLEDQIWSAFEEIRDDDGSLYFRGPVHTSMINQMGYISEGILGSMITLAVTRTIKQHKKKDLLIDHTSVYYLAPIEIENIVEMIPTVIELSRRFCKIEVEMFVQGQRVIKAMVTARILD</sequence>
<dbReference type="InterPro" id="IPR046342">
    <property type="entry name" value="CBS_dom_sf"/>
</dbReference>
<dbReference type="InterPro" id="IPR036390">
    <property type="entry name" value="WH_DNA-bd_sf"/>
</dbReference>
<proteinExistence type="predicted"/>
<dbReference type="InterPro" id="IPR029069">
    <property type="entry name" value="HotDog_dom_sf"/>
</dbReference>
<dbReference type="Proteomes" id="UP000266177">
    <property type="component" value="Unassembled WGS sequence"/>
</dbReference>
<dbReference type="InterPro" id="IPR006683">
    <property type="entry name" value="Thioestr_dom"/>
</dbReference>
<dbReference type="PANTHER" id="PTHR43080">
    <property type="entry name" value="CBS DOMAIN-CONTAINING PROTEIN CBSX3, MITOCHONDRIAL"/>
    <property type="match status" value="1"/>
</dbReference>
<dbReference type="RefSeq" id="WP_119796817.1">
    <property type="nucleotide sequence ID" value="NZ_QYZD01000071.1"/>
</dbReference>
<dbReference type="PANTHER" id="PTHR43080:SF2">
    <property type="entry name" value="CBS DOMAIN-CONTAINING PROTEIN"/>
    <property type="match status" value="1"/>
</dbReference>
<feature type="domain" description="CBS" evidence="3">
    <location>
        <begin position="261"/>
        <end position="319"/>
    </location>
</feature>
<dbReference type="AlphaFoldDB" id="A0A3A3GDM0"/>
<dbReference type="Gene3D" id="3.10.129.10">
    <property type="entry name" value="Hotdog Thioesterase"/>
    <property type="match status" value="1"/>
</dbReference>
<dbReference type="InterPro" id="IPR028979">
    <property type="entry name" value="Ser_kin/Pase_Hpr-like_N_sf"/>
</dbReference>
<protein>
    <submittedName>
        <fullName evidence="4">CBS domain-containing protein</fullName>
    </submittedName>
</protein>
<dbReference type="Gene3D" id="3.40.1390.20">
    <property type="entry name" value="HprK N-terminal domain-like"/>
    <property type="match status" value="1"/>
</dbReference>
<evidence type="ECO:0000313" key="5">
    <source>
        <dbReference type="Proteomes" id="UP000266177"/>
    </source>
</evidence>
<dbReference type="Gene3D" id="3.90.1280.20">
    <property type="match status" value="1"/>
</dbReference>
<dbReference type="SUPFAM" id="SSF54631">
    <property type="entry name" value="CBS-domain pair"/>
    <property type="match status" value="1"/>
</dbReference>
<evidence type="ECO:0000313" key="4">
    <source>
        <dbReference type="EMBL" id="RJG15562.1"/>
    </source>
</evidence>
<dbReference type="EMBL" id="QYZD01000071">
    <property type="protein sequence ID" value="RJG15562.1"/>
    <property type="molecule type" value="Genomic_DNA"/>
</dbReference>
<gene>
    <name evidence="4" type="ORF">DQX05_29625</name>
</gene>
<dbReference type="PROSITE" id="PS51371">
    <property type="entry name" value="CBS"/>
    <property type="match status" value="2"/>
</dbReference>
<dbReference type="OrthoDB" id="1790451at2"/>
<reference evidence="4 5" key="1">
    <citation type="submission" date="2018-09" db="EMBL/GenBank/DDBJ databases">
        <title>Paenibacillus SK2017-BO5.</title>
        <authorList>
            <person name="Piskunova J.V."/>
            <person name="Dubiley S.A."/>
            <person name="Severinov K.V."/>
        </authorList>
    </citation>
    <scope>NUCLEOTIDE SEQUENCE [LARGE SCALE GENOMIC DNA]</scope>
    <source>
        <strain evidence="4 5">BO5</strain>
    </source>
</reference>
<dbReference type="Pfam" id="PF00571">
    <property type="entry name" value="CBS"/>
    <property type="match status" value="2"/>
</dbReference>
<dbReference type="SUPFAM" id="SSF75138">
    <property type="entry name" value="HprK N-terminal domain-like"/>
    <property type="match status" value="1"/>
</dbReference>
<dbReference type="Pfam" id="PF03061">
    <property type="entry name" value="4HBT"/>
    <property type="match status" value="1"/>
</dbReference>
<dbReference type="Gene3D" id="3.10.580.10">
    <property type="entry name" value="CBS-domain"/>
    <property type="match status" value="1"/>
</dbReference>
<comment type="caution">
    <text evidence="4">The sequence shown here is derived from an EMBL/GenBank/DDBJ whole genome shotgun (WGS) entry which is preliminary data.</text>
</comment>
<dbReference type="Pfam" id="PF07085">
    <property type="entry name" value="DRTGG"/>
    <property type="match status" value="1"/>
</dbReference>
<dbReference type="InterPro" id="IPR010766">
    <property type="entry name" value="DRTGG"/>
</dbReference>
<organism evidence="4 5">
    <name type="scientific">Paenibacillus thiaminolyticus</name>
    <name type="common">Bacillus thiaminolyticus</name>
    <dbReference type="NCBI Taxonomy" id="49283"/>
    <lineage>
        <taxon>Bacteria</taxon>
        <taxon>Bacillati</taxon>
        <taxon>Bacillota</taxon>
        <taxon>Bacilli</taxon>
        <taxon>Bacillales</taxon>
        <taxon>Paenibacillaceae</taxon>
        <taxon>Paenibacillus</taxon>
    </lineage>
</organism>
<feature type="domain" description="CBS" evidence="3">
    <location>
        <begin position="200"/>
        <end position="258"/>
    </location>
</feature>
<dbReference type="InterPro" id="IPR051257">
    <property type="entry name" value="Diverse_CBS-Domain"/>
</dbReference>
<keyword evidence="1 2" id="KW-0129">CBS domain</keyword>
<dbReference type="InterPro" id="IPR036388">
    <property type="entry name" value="WH-like_DNA-bd_sf"/>
</dbReference>
<dbReference type="SUPFAM" id="SSF46785">
    <property type="entry name" value="Winged helix' DNA-binding domain"/>
    <property type="match status" value="1"/>
</dbReference>
<dbReference type="CDD" id="cd04596">
    <property type="entry name" value="CBS_pair_DRTGG_assoc"/>
    <property type="match status" value="1"/>
</dbReference>
<dbReference type="CDD" id="cd03440">
    <property type="entry name" value="hot_dog"/>
    <property type="match status" value="1"/>
</dbReference>
<dbReference type="SUPFAM" id="SSF54637">
    <property type="entry name" value="Thioesterase/thiol ester dehydrase-isomerase"/>
    <property type="match status" value="1"/>
</dbReference>
<dbReference type="InterPro" id="IPR000644">
    <property type="entry name" value="CBS_dom"/>
</dbReference>
<dbReference type="SMART" id="SM00116">
    <property type="entry name" value="CBS"/>
    <property type="match status" value="2"/>
</dbReference>
<evidence type="ECO:0000256" key="1">
    <source>
        <dbReference type="ARBA" id="ARBA00023122"/>
    </source>
</evidence>
<dbReference type="Gene3D" id="1.10.10.10">
    <property type="entry name" value="Winged helix-like DNA-binding domain superfamily/Winged helix DNA-binding domain"/>
    <property type="match status" value="1"/>
</dbReference>
<evidence type="ECO:0000259" key="3">
    <source>
        <dbReference type="PROSITE" id="PS51371"/>
    </source>
</evidence>
<evidence type="ECO:0000256" key="2">
    <source>
        <dbReference type="PROSITE-ProRule" id="PRU00703"/>
    </source>
</evidence>
<name>A0A3A3GDM0_PANTH</name>
<accession>A0A3A3GDM0</accession>